<dbReference type="GO" id="GO:0016846">
    <property type="term" value="F:carbon-sulfur lyase activity"/>
    <property type="evidence" value="ECO:0007669"/>
    <property type="project" value="InterPro"/>
</dbReference>
<dbReference type="InterPro" id="IPR015422">
    <property type="entry name" value="PyrdxlP-dep_Trfase_small"/>
</dbReference>
<dbReference type="CDD" id="cd00609">
    <property type="entry name" value="AAT_like"/>
    <property type="match status" value="1"/>
</dbReference>
<dbReference type="Gene3D" id="3.40.640.10">
    <property type="entry name" value="Type I PLP-dependent aspartate aminotransferase-like (Major domain)"/>
    <property type="match status" value="1"/>
</dbReference>
<accession>A0A9Q0HHT0</accession>
<evidence type="ECO:0000259" key="6">
    <source>
        <dbReference type="Pfam" id="PF04864"/>
    </source>
</evidence>
<dbReference type="AlphaFoldDB" id="A0A9Q0HHT0"/>
<feature type="domain" description="Alliinase C-terminal" evidence="6">
    <location>
        <begin position="92"/>
        <end position="447"/>
    </location>
</feature>
<dbReference type="InterPro" id="IPR006947">
    <property type="entry name" value="EGF_alliinase"/>
</dbReference>
<comment type="similarity">
    <text evidence="2">Belongs to the alliinase family.</text>
</comment>
<keyword evidence="4" id="KW-1133">Transmembrane helix</keyword>
<dbReference type="OrthoDB" id="2020362at2759"/>
<comment type="cofactor">
    <cofactor evidence="1">
        <name>pyridoxal 5'-phosphate</name>
        <dbReference type="ChEBI" id="CHEBI:597326"/>
    </cofactor>
</comment>
<dbReference type="InterPro" id="IPR015421">
    <property type="entry name" value="PyrdxlP-dep_Trfase_major"/>
</dbReference>
<dbReference type="GO" id="GO:0006520">
    <property type="term" value="P:amino acid metabolic process"/>
    <property type="evidence" value="ECO:0007669"/>
    <property type="project" value="TreeGrafter"/>
</dbReference>
<name>A0A9Q0HHT0_9MAGN</name>
<dbReference type="PANTHER" id="PTHR43795:SF20">
    <property type="entry name" value="TRYPTOPHAN AMINOTRANSFERASE-RELATED PROTEIN 3"/>
    <property type="match status" value="1"/>
</dbReference>
<dbReference type="PANTHER" id="PTHR43795">
    <property type="entry name" value="BIFUNCTIONAL ASPARTATE AMINOTRANSFERASE AND GLUTAMATE/ASPARTATE-PREPHENATE AMINOTRANSFERASE-RELATED"/>
    <property type="match status" value="1"/>
</dbReference>
<dbReference type="Gene3D" id="2.10.25.30">
    <property type="entry name" value="EGF-like, alliinase"/>
    <property type="match status" value="1"/>
</dbReference>
<keyword evidence="4" id="KW-0812">Transmembrane</keyword>
<dbReference type="Proteomes" id="UP001141806">
    <property type="component" value="Unassembled WGS sequence"/>
</dbReference>
<dbReference type="Pfam" id="PF04863">
    <property type="entry name" value="EGF_alliinase"/>
    <property type="match status" value="1"/>
</dbReference>
<protein>
    <submittedName>
        <fullName evidence="7">Uncharacterized protein</fullName>
    </submittedName>
</protein>
<comment type="caution">
    <text evidence="7">The sequence shown here is derived from an EMBL/GenBank/DDBJ whole genome shotgun (WGS) entry which is preliminary data.</text>
</comment>
<evidence type="ECO:0000313" key="8">
    <source>
        <dbReference type="Proteomes" id="UP001141806"/>
    </source>
</evidence>
<keyword evidence="3" id="KW-0663">Pyridoxal phosphate</keyword>
<evidence type="ECO:0000313" key="7">
    <source>
        <dbReference type="EMBL" id="KAJ4964930.1"/>
    </source>
</evidence>
<evidence type="ECO:0000259" key="5">
    <source>
        <dbReference type="Pfam" id="PF04863"/>
    </source>
</evidence>
<dbReference type="GO" id="GO:0008483">
    <property type="term" value="F:transaminase activity"/>
    <property type="evidence" value="ECO:0007669"/>
    <property type="project" value="TreeGrafter"/>
</dbReference>
<keyword evidence="8" id="KW-1185">Reference proteome</keyword>
<evidence type="ECO:0000256" key="2">
    <source>
        <dbReference type="ARBA" id="ARBA00006312"/>
    </source>
</evidence>
<dbReference type="InterPro" id="IPR015424">
    <property type="entry name" value="PyrdxlP-dep_Trfase"/>
</dbReference>
<dbReference type="Pfam" id="PF04864">
    <property type="entry name" value="Alliinase_C"/>
    <property type="match status" value="1"/>
</dbReference>
<feature type="transmembrane region" description="Helical" evidence="4">
    <location>
        <begin position="6"/>
        <end position="29"/>
    </location>
</feature>
<gene>
    <name evidence="7" type="ORF">NE237_016779</name>
</gene>
<evidence type="ECO:0000256" key="3">
    <source>
        <dbReference type="ARBA" id="ARBA00022898"/>
    </source>
</evidence>
<sequence>MAKIHGWKWVVGLASSILLNLFLILNIYLRRSTELTWTREAAEQAEAVAAFSCSGHGHAFLDGLAAEGKPACECNSCYGGSHCSEFSPDCPADVNSGDPLFLEPFWMEHAMSSAVMLAGWHRMSYRMDDGSTISTELTKHIFQLHAMVGNAVTKGRFIIFGAGSTQLLHAAVHALSQQGSPWPSRVVATIPFYPIYEFQTDLFNSKDFKFQGDTSLWKNASSTNSSMNIIEFVTSPNNPDGRLTKPVLKGPSVKTIHDHAYYWPHFTAIPAPADEDVMIFTISKITGHAGSRFGWALIKDEAVYQKILTYLGLNTIGVSHDTQLRALKLLKVVLKGGGREIFEFGQKTMKSRWERLNKILSASRRFSIQKLEYHNCSYFQKVTEASPAYAWLKCEREEDLDCTAVLRAAGIIGREGTLYHAESRYVRLSLIKGEDDVDLLLQKMDALVSKEEGAQNM</sequence>
<reference evidence="7" key="1">
    <citation type="journal article" date="2023" name="Plant J.">
        <title>The genome of the king protea, Protea cynaroides.</title>
        <authorList>
            <person name="Chang J."/>
            <person name="Duong T.A."/>
            <person name="Schoeman C."/>
            <person name="Ma X."/>
            <person name="Roodt D."/>
            <person name="Barker N."/>
            <person name="Li Z."/>
            <person name="Van de Peer Y."/>
            <person name="Mizrachi E."/>
        </authorList>
    </citation>
    <scope>NUCLEOTIDE SEQUENCE</scope>
    <source>
        <tissue evidence="7">Young leaves</tissue>
    </source>
</reference>
<dbReference type="InterPro" id="IPR006948">
    <property type="entry name" value="Alliinase_C"/>
</dbReference>
<keyword evidence="4" id="KW-0472">Membrane</keyword>
<dbReference type="Gene3D" id="3.90.1150.10">
    <property type="entry name" value="Aspartate Aminotransferase, domain 1"/>
    <property type="match status" value="1"/>
</dbReference>
<evidence type="ECO:0000256" key="4">
    <source>
        <dbReference type="SAM" id="Phobius"/>
    </source>
</evidence>
<dbReference type="EMBL" id="JAMYWD010000007">
    <property type="protein sequence ID" value="KAJ4964930.1"/>
    <property type="molecule type" value="Genomic_DNA"/>
</dbReference>
<feature type="domain" description="Alliinase EGF-like" evidence="5">
    <location>
        <begin position="36"/>
        <end position="90"/>
    </location>
</feature>
<dbReference type="SUPFAM" id="SSF53383">
    <property type="entry name" value="PLP-dependent transferases"/>
    <property type="match status" value="1"/>
</dbReference>
<proteinExistence type="inferred from homology"/>
<dbReference type="InterPro" id="IPR037029">
    <property type="entry name" value="Alliinase_N_sf"/>
</dbReference>
<evidence type="ECO:0000256" key="1">
    <source>
        <dbReference type="ARBA" id="ARBA00001933"/>
    </source>
</evidence>
<dbReference type="InterPro" id="IPR050478">
    <property type="entry name" value="Ethylene_sulfur-biosynth"/>
</dbReference>
<organism evidence="7 8">
    <name type="scientific">Protea cynaroides</name>
    <dbReference type="NCBI Taxonomy" id="273540"/>
    <lineage>
        <taxon>Eukaryota</taxon>
        <taxon>Viridiplantae</taxon>
        <taxon>Streptophyta</taxon>
        <taxon>Embryophyta</taxon>
        <taxon>Tracheophyta</taxon>
        <taxon>Spermatophyta</taxon>
        <taxon>Magnoliopsida</taxon>
        <taxon>Proteales</taxon>
        <taxon>Proteaceae</taxon>
        <taxon>Protea</taxon>
    </lineage>
</organism>